<sequence>MKELNIKISKDGQKIDIDAEGFTGSGCKDFARKTIEALGTVKEEKKKESYYGHQGSGVHVGA</sequence>
<dbReference type="AlphaFoldDB" id="A0A6M3MB14"/>
<dbReference type="Pfam" id="PF11211">
    <property type="entry name" value="DUF2997"/>
    <property type="match status" value="1"/>
</dbReference>
<accession>A0A6M3MB14</accession>
<gene>
    <name evidence="1" type="ORF">MM171B01423_0010</name>
</gene>
<proteinExistence type="predicted"/>
<dbReference type="InterPro" id="IPR021375">
    <property type="entry name" value="DUF2997"/>
</dbReference>
<dbReference type="EMBL" id="MT143764">
    <property type="protein sequence ID" value="QJB02179.1"/>
    <property type="molecule type" value="Genomic_DNA"/>
</dbReference>
<name>A0A6M3MB14_9ZZZZ</name>
<evidence type="ECO:0008006" key="2">
    <source>
        <dbReference type="Google" id="ProtNLM"/>
    </source>
</evidence>
<organism evidence="1">
    <name type="scientific">viral metagenome</name>
    <dbReference type="NCBI Taxonomy" id="1070528"/>
    <lineage>
        <taxon>unclassified sequences</taxon>
        <taxon>metagenomes</taxon>
        <taxon>organismal metagenomes</taxon>
    </lineage>
</organism>
<evidence type="ECO:0000313" key="1">
    <source>
        <dbReference type="EMBL" id="QJB02179.1"/>
    </source>
</evidence>
<protein>
    <recommendedName>
        <fullName evidence="2">DUF2997 domain-containing protein</fullName>
    </recommendedName>
</protein>
<reference evidence="1" key="1">
    <citation type="submission" date="2020-03" db="EMBL/GenBank/DDBJ databases">
        <title>The deep terrestrial virosphere.</title>
        <authorList>
            <person name="Holmfeldt K."/>
            <person name="Nilsson E."/>
            <person name="Simone D."/>
            <person name="Lopez-Fernandez M."/>
            <person name="Wu X."/>
            <person name="de Brujin I."/>
            <person name="Lundin D."/>
            <person name="Andersson A."/>
            <person name="Bertilsson S."/>
            <person name="Dopson M."/>
        </authorList>
    </citation>
    <scope>NUCLEOTIDE SEQUENCE</scope>
    <source>
        <strain evidence="1">MM171B01423</strain>
    </source>
</reference>